<gene>
    <name evidence="1" type="ORF">ACFFSA_18290</name>
</gene>
<comment type="caution">
    <text evidence="1">The sequence shown here is derived from an EMBL/GenBank/DDBJ whole genome shotgun (WGS) entry which is preliminary data.</text>
</comment>
<name>A0ABV5S0G3_9ACTN</name>
<reference evidence="1 2" key="1">
    <citation type="submission" date="2024-09" db="EMBL/GenBank/DDBJ databases">
        <authorList>
            <person name="Sun Q."/>
            <person name="Mori K."/>
        </authorList>
    </citation>
    <scope>NUCLEOTIDE SEQUENCE [LARGE SCALE GENOMIC DNA]</scope>
    <source>
        <strain evidence="1 2">JCM 3143</strain>
    </source>
</reference>
<protein>
    <submittedName>
        <fullName evidence="1">Uncharacterized protein</fullName>
    </submittedName>
</protein>
<evidence type="ECO:0000313" key="2">
    <source>
        <dbReference type="Proteomes" id="UP001589532"/>
    </source>
</evidence>
<proteinExistence type="predicted"/>
<dbReference type="Proteomes" id="UP001589532">
    <property type="component" value="Unassembled WGS sequence"/>
</dbReference>
<organism evidence="1 2">
    <name type="scientific">Nonomuraea helvata</name>
    <dbReference type="NCBI Taxonomy" id="37484"/>
    <lineage>
        <taxon>Bacteria</taxon>
        <taxon>Bacillati</taxon>
        <taxon>Actinomycetota</taxon>
        <taxon>Actinomycetes</taxon>
        <taxon>Streptosporangiales</taxon>
        <taxon>Streptosporangiaceae</taxon>
        <taxon>Nonomuraea</taxon>
    </lineage>
</organism>
<evidence type="ECO:0000313" key="1">
    <source>
        <dbReference type="EMBL" id="MFB9625040.1"/>
    </source>
</evidence>
<dbReference type="RefSeq" id="WP_344986286.1">
    <property type="nucleotide sequence ID" value="NZ_BAAAXV010000001.1"/>
</dbReference>
<dbReference type="EMBL" id="JBHMBW010000014">
    <property type="protein sequence ID" value="MFB9625040.1"/>
    <property type="molecule type" value="Genomic_DNA"/>
</dbReference>
<keyword evidence="2" id="KW-1185">Reference proteome</keyword>
<sequence>MASIIAELLDRREVSKYLIGIADVEAEWDIYNLSSYMSEWIRVSDNGIAIDEAQSERCLIKYELWDGPPPLCDSWDGTWSGSVYLASGAVFAINGHDGNVFWGAEFDLGRRHSVWQVRIHRKRLGYEEFTPDLVSFTLLKIQFWLAPL</sequence>
<accession>A0ABV5S0G3</accession>